<organism evidence="3 4">
    <name type="scientific">Coptis chinensis</name>
    <dbReference type="NCBI Taxonomy" id="261450"/>
    <lineage>
        <taxon>Eukaryota</taxon>
        <taxon>Viridiplantae</taxon>
        <taxon>Streptophyta</taxon>
        <taxon>Embryophyta</taxon>
        <taxon>Tracheophyta</taxon>
        <taxon>Spermatophyta</taxon>
        <taxon>Magnoliopsida</taxon>
        <taxon>Ranunculales</taxon>
        <taxon>Ranunculaceae</taxon>
        <taxon>Coptidoideae</taxon>
        <taxon>Coptis</taxon>
    </lineage>
</organism>
<reference evidence="3 4" key="1">
    <citation type="submission" date="2020-10" db="EMBL/GenBank/DDBJ databases">
        <title>The Coptis chinensis genome and diversification of protoberbering-type alkaloids.</title>
        <authorList>
            <person name="Wang B."/>
            <person name="Shu S."/>
            <person name="Song C."/>
            <person name="Liu Y."/>
        </authorList>
    </citation>
    <scope>NUCLEOTIDE SEQUENCE [LARGE SCALE GENOMIC DNA]</scope>
    <source>
        <strain evidence="3">HL-2020</strain>
        <tissue evidence="3">Leaf</tissue>
    </source>
</reference>
<keyword evidence="4" id="KW-1185">Reference proteome</keyword>
<evidence type="ECO:0000259" key="2">
    <source>
        <dbReference type="Pfam" id="PF14111"/>
    </source>
</evidence>
<name>A0A835MBB9_9MAGN</name>
<dbReference type="InterPro" id="IPR040256">
    <property type="entry name" value="At4g02000-like"/>
</dbReference>
<evidence type="ECO:0000256" key="1">
    <source>
        <dbReference type="SAM" id="MobiDB-lite"/>
    </source>
</evidence>
<dbReference type="InterPro" id="IPR025558">
    <property type="entry name" value="DUF4283"/>
</dbReference>
<dbReference type="Proteomes" id="UP000631114">
    <property type="component" value="Unassembled WGS sequence"/>
</dbReference>
<feature type="domain" description="DUF4283" evidence="2">
    <location>
        <begin position="5"/>
        <end position="83"/>
    </location>
</feature>
<evidence type="ECO:0000313" key="3">
    <source>
        <dbReference type="EMBL" id="KAF9626305.1"/>
    </source>
</evidence>
<protein>
    <recommendedName>
        <fullName evidence="2">DUF4283 domain-containing protein</fullName>
    </recommendedName>
</protein>
<comment type="caution">
    <text evidence="3">The sequence shown here is derived from an EMBL/GenBank/DDBJ whole genome shotgun (WGS) entry which is preliminary data.</text>
</comment>
<dbReference type="AlphaFoldDB" id="A0A835MBB9"/>
<gene>
    <name evidence="3" type="ORF">IFM89_032154</name>
</gene>
<dbReference type="Pfam" id="PF14111">
    <property type="entry name" value="DUF4283"/>
    <property type="match status" value="1"/>
</dbReference>
<accession>A0A835MBB9</accession>
<dbReference type="PANTHER" id="PTHR31286:SF180">
    <property type="entry name" value="OS10G0362600 PROTEIN"/>
    <property type="match status" value="1"/>
</dbReference>
<dbReference type="EMBL" id="JADFTS010000001">
    <property type="protein sequence ID" value="KAF9626305.1"/>
    <property type="molecule type" value="Genomic_DNA"/>
</dbReference>
<feature type="region of interest" description="Disordered" evidence="1">
    <location>
        <begin position="232"/>
        <end position="261"/>
    </location>
</feature>
<evidence type="ECO:0000313" key="4">
    <source>
        <dbReference type="Proteomes" id="UP000631114"/>
    </source>
</evidence>
<proteinExistence type="predicted"/>
<sequence length="271" mass="30893">MKGTTEWYDYVVGFFLEKRLPFLTVRDLLRKRWKLKGNFEMVADEELFYFKFSNSEDRKRVLETGSFYISGRCFVISKWSQDIERRRNSVQLIPIWVNLHNVPKELWIDDGLSYLARGTREKEVVVDNTPIQPESSCLRTVDGEVVIGGTYTASTEYHLPKNYDEGVDTDVAQEQGIDQSTGNLTQEVEMVMVNQGVNETEVANSNLAEGIVVESGLSLVIPEMYMTEKSVPFGADQGQLSDTVSNQRDRDKESEQSDMSTAIVPYVEIVQ</sequence>
<dbReference type="PANTHER" id="PTHR31286">
    <property type="entry name" value="GLYCINE-RICH CELL WALL STRUCTURAL PROTEIN 1.8-LIKE"/>
    <property type="match status" value="1"/>
</dbReference>